<keyword evidence="4" id="KW-1185">Reference proteome</keyword>
<dbReference type="KEGG" id="hsai:HPS36_15025"/>
<protein>
    <recommendedName>
        <fullName evidence="2">Fic/DOC N-terminal domain-containing protein</fullName>
    </recommendedName>
</protein>
<name>A0A7D3Y335_9EURY</name>
<evidence type="ECO:0000256" key="1">
    <source>
        <dbReference type="SAM" id="MobiDB-lite"/>
    </source>
</evidence>
<proteinExistence type="predicted"/>
<dbReference type="EMBL" id="CP053942">
    <property type="protein sequence ID" value="QKG94213.1"/>
    <property type="molecule type" value="Genomic_DNA"/>
</dbReference>
<evidence type="ECO:0000313" key="4">
    <source>
        <dbReference type="Proteomes" id="UP000505020"/>
    </source>
</evidence>
<evidence type="ECO:0000313" key="3">
    <source>
        <dbReference type="EMBL" id="QKG94213.1"/>
    </source>
</evidence>
<keyword evidence="3" id="KW-0614">Plasmid</keyword>
<dbReference type="AlphaFoldDB" id="A0A7D3Y335"/>
<reference evidence="3 4" key="1">
    <citation type="submission" date="2020-05" db="EMBL/GenBank/DDBJ databases">
        <title>Halorubrum RHB-C sp.nov., an extremely halophilic archaeon isolated from solar salt farm.</title>
        <authorList>
            <person name="Ho H."/>
            <person name="Danganan R.E."/>
            <person name="Dedeles G.R."/>
            <person name="Kim S.-G."/>
        </authorList>
    </citation>
    <scope>NUCLEOTIDE SEQUENCE [LARGE SCALE GENOMIC DNA]</scope>
    <source>
        <strain evidence="3 4">RHB-C</strain>
        <plasmid evidence="4">phar01</plasmid>
    </source>
</reference>
<gene>
    <name evidence="3" type="ORF">HPS36_15025</name>
</gene>
<dbReference type="Proteomes" id="UP000505020">
    <property type="component" value="Plasmid pHAR01"/>
</dbReference>
<dbReference type="InterPro" id="IPR025758">
    <property type="entry name" value="Fic/DOC_N"/>
</dbReference>
<feature type="compositionally biased region" description="Basic and acidic residues" evidence="1">
    <location>
        <begin position="1"/>
        <end position="12"/>
    </location>
</feature>
<feature type="domain" description="Fic/DOC N-terminal" evidence="2">
    <location>
        <begin position="44"/>
        <end position="92"/>
    </location>
</feature>
<organism evidence="3 4">
    <name type="scientific">Halorubrum salinarum</name>
    <dbReference type="NCBI Taxonomy" id="2739057"/>
    <lineage>
        <taxon>Archaea</taxon>
        <taxon>Methanobacteriati</taxon>
        <taxon>Methanobacteriota</taxon>
        <taxon>Stenosarchaea group</taxon>
        <taxon>Halobacteria</taxon>
        <taxon>Halobacteriales</taxon>
        <taxon>Haloferacaceae</taxon>
        <taxon>Halorubrum</taxon>
    </lineage>
</organism>
<dbReference type="Pfam" id="PF13784">
    <property type="entry name" value="Fic_N"/>
    <property type="match status" value="1"/>
</dbReference>
<geneLocation type="plasmid" evidence="4">
    <name>phar01</name>
</geneLocation>
<evidence type="ECO:0000259" key="2">
    <source>
        <dbReference type="Pfam" id="PF13784"/>
    </source>
</evidence>
<accession>A0A7D3Y335</accession>
<feature type="region of interest" description="Disordered" evidence="1">
    <location>
        <begin position="1"/>
        <end position="38"/>
    </location>
</feature>
<sequence>METWEFSEHAPGERIPYGQRSYYKPEPLPSTRELVTDEELSGTISDASFWLGKLSGLSEMVDYPPLLYTSLVRKEAIESAEIEGADVDMDDNVVSASEPPNGLVAAVRGLPHRDEQAGVGDVEPAHVSSAVAVDVQLVESCS</sequence>